<accession>A0A2T3A5R1</accession>
<evidence type="ECO:0000313" key="3">
    <source>
        <dbReference type="Proteomes" id="UP000241462"/>
    </source>
</evidence>
<dbReference type="Proteomes" id="UP000241462">
    <property type="component" value="Unassembled WGS sequence"/>
</dbReference>
<dbReference type="EMBL" id="KZ678461">
    <property type="protein sequence ID" value="PSR83336.1"/>
    <property type="molecule type" value="Genomic_DNA"/>
</dbReference>
<dbReference type="AlphaFoldDB" id="A0A2T3A5R1"/>
<feature type="compositionally biased region" description="Polar residues" evidence="1">
    <location>
        <begin position="34"/>
        <end position="47"/>
    </location>
</feature>
<evidence type="ECO:0000256" key="1">
    <source>
        <dbReference type="SAM" id="MobiDB-lite"/>
    </source>
</evidence>
<reference evidence="2 3" key="1">
    <citation type="journal article" date="2018" name="Mycol. Prog.">
        <title>Coniella lustricola, a new species from submerged detritus.</title>
        <authorList>
            <person name="Raudabaugh D.B."/>
            <person name="Iturriaga T."/>
            <person name="Carver A."/>
            <person name="Mondo S."/>
            <person name="Pangilinan J."/>
            <person name="Lipzen A."/>
            <person name="He G."/>
            <person name="Amirebrahimi M."/>
            <person name="Grigoriev I.V."/>
            <person name="Miller A.N."/>
        </authorList>
    </citation>
    <scope>NUCLEOTIDE SEQUENCE [LARGE SCALE GENOMIC DNA]</scope>
    <source>
        <strain evidence="2 3">B22-T-1</strain>
    </source>
</reference>
<feature type="region of interest" description="Disordered" evidence="1">
    <location>
        <begin position="32"/>
        <end position="60"/>
    </location>
</feature>
<sequence>MLFALWKTAVTRFGLLSSIRSQRIPRVRSPIGQARTTNKRGVSNARPNTRGGRGSQATQSGFAGVKRGKGWALACLQLPCTGATRGQDVGRVLRCVNGLCVKQAVCSWKPADKAFCPPCLFARRTGPPHICAQAYKCCDCEAMAPLCNGLVTSPLGNTHSQS</sequence>
<dbReference type="InParanoid" id="A0A2T3A5R1"/>
<keyword evidence="3" id="KW-1185">Reference proteome</keyword>
<name>A0A2T3A5R1_9PEZI</name>
<gene>
    <name evidence="2" type="ORF">BD289DRAFT_286219</name>
</gene>
<evidence type="ECO:0000313" key="2">
    <source>
        <dbReference type="EMBL" id="PSR83336.1"/>
    </source>
</evidence>
<protein>
    <submittedName>
        <fullName evidence="2">Uncharacterized protein</fullName>
    </submittedName>
</protein>
<organism evidence="2 3">
    <name type="scientific">Coniella lustricola</name>
    <dbReference type="NCBI Taxonomy" id="2025994"/>
    <lineage>
        <taxon>Eukaryota</taxon>
        <taxon>Fungi</taxon>
        <taxon>Dikarya</taxon>
        <taxon>Ascomycota</taxon>
        <taxon>Pezizomycotina</taxon>
        <taxon>Sordariomycetes</taxon>
        <taxon>Sordariomycetidae</taxon>
        <taxon>Diaporthales</taxon>
        <taxon>Schizoparmaceae</taxon>
        <taxon>Coniella</taxon>
    </lineage>
</organism>
<proteinExistence type="predicted"/>